<feature type="region of interest" description="Disordered" evidence="1">
    <location>
        <begin position="267"/>
        <end position="289"/>
    </location>
</feature>
<dbReference type="AlphaFoldDB" id="G3J798"/>
<name>G3J798_CORMM</name>
<feature type="compositionally biased region" description="Polar residues" evidence="1">
    <location>
        <begin position="213"/>
        <end position="228"/>
    </location>
</feature>
<reference evidence="2 3" key="1">
    <citation type="journal article" date="2011" name="Genome Biol.">
        <title>Genome sequence of the insect pathogenic fungus Cordyceps militaris, a valued traditional Chinese medicine.</title>
        <authorList>
            <person name="Zheng P."/>
            <person name="Xia Y."/>
            <person name="Xiao G."/>
            <person name="Xiong C."/>
            <person name="Hu X."/>
            <person name="Zhang S."/>
            <person name="Zheng H."/>
            <person name="Huang Y."/>
            <person name="Zhou Y."/>
            <person name="Wang S."/>
            <person name="Zhao G.P."/>
            <person name="Liu X."/>
            <person name="St Leger R.J."/>
            <person name="Wang C."/>
        </authorList>
    </citation>
    <scope>NUCLEOTIDE SEQUENCE [LARGE SCALE GENOMIC DNA]</scope>
    <source>
        <strain evidence="2 3">CM01</strain>
    </source>
</reference>
<dbReference type="EMBL" id="JH126399">
    <property type="protein sequence ID" value="EGX96268.1"/>
    <property type="molecule type" value="Genomic_DNA"/>
</dbReference>
<dbReference type="InParanoid" id="G3J798"/>
<dbReference type="KEGG" id="cmt:CCM_00924"/>
<organism evidence="2 3">
    <name type="scientific">Cordyceps militaris (strain CM01)</name>
    <name type="common">Caterpillar fungus</name>
    <dbReference type="NCBI Taxonomy" id="983644"/>
    <lineage>
        <taxon>Eukaryota</taxon>
        <taxon>Fungi</taxon>
        <taxon>Dikarya</taxon>
        <taxon>Ascomycota</taxon>
        <taxon>Pezizomycotina</taxon>
        <taxon>Sordariomycetes</taxon>
        <taxon>Hypocreomycetidae</taxon>
        <taxon>Hypocreales</taxon>
        <taxon>Cordycipitaceae</taxon>
        <taxon>Cordyceps</taxon>
    </lineage>
</organism>
<dbReference type="RefSeq" id="XP_006666145.1">
    <property type="nucleotide sequence ID" value="XM_006666082.1"/>
</dbReference>
<dbReference type="GeneID" id="18162957"/>
<proteinExistence type="predicted"/>
<dbReference type="HOGENOM" id="CLU_613959_0_0_1"/>
<gene>
    <name evidence="2" type="ORF">CCM_00924</name>
</gene>
<evidence type="ECO:0000313" key="2">
    <source>
        <dbReference type="EMBL" id="EGX96268.1"/>
    </source>
</evidence>
<feature type="region of interest" description="Disordered" evidence="1">
    <location>
        <begin position="207"/>
        <end position="231"/>
    </location>
</feature>
<feature type="region of interest" description="Disordered" evidence="1">
    <location>
        <begin position="352"/>
        <end position="378"/>
    </location>
</feature>
<keyword evidence="3" id="KW-1185">Reference proteome</keyword>
<dbReference type="VEuPathDB" id="FungiDB:CCM_00924"/>
<dbReference type="Proteomes" id="UP000001610">
    <property type="component" value="Unassembled WGS sequence"/>
</dbReference>
<protein>
    <submittedName>
        <fullName evidence="2">Uncharacterized protein</fullName>
    </submittedName>
</protein>
<accession>G3J798</accession>
<evidence type="ECO:0000256" key="1">
    <source>
        <dbReference type="SAM" id="MobiDB-lite"/>
    </source>
</evidence>
<sequence>MHSVYWPPSPWLRDLSNRPGVNDETDKRRGLRRRDMLVIVSGLFLEQDSSTTTISPKAGQRGERVALAHFGKTQQCRRPPRSAGVIWVISVRFTAKLARPVLVQIVSGLERVAGPGHRKALLECGNIRQPTEYTEGEGRSTRIGNFCHRYKHQGRHPPRKWRIPPSTANTTCSFFVGRQSWNRGEDRTSVTSTCECYWRKSTTKKSLTVKTPRGSTTANSRASRQTGNRPAAGKLALDSFFPDSHGAGRITCFRMLGSIQTRDPCEGVSKSLEGAPTLRSGDAPQWRGVREREPGWGCTVHTIQTQTWLSLASFFVGTRRWRPARVPSSGRATFGADTVTIGFVAASAVHTTPRRNQQDCPTLGLRDSRRPEPSLADDIQGLDASRATSRSMAAPQSSPFSALVYFVIPPWPLRAWPCGKPMVSCISIMGPSFMQPCWAREFLDHP</sequence>
<evidence type="ECO:0000313" key="3">
    <source>
        <dbReference type="Proteomes" id="UP000001610"/>
    </source>
</evidence>